<reference evidence="2 3" key="1">
    <citation type="submission" date="2023-02" db="EMBL/GenBank/DDBJ databases">
        <title>LHISI_Scaffold_Assembly.</title>
        <authorList>
            <person name="Stuart O.P."/>
            <person name="Cleave R."/>
            <person name="Magrath M.J.L."/>
            <person name="Mikheyev A.S."/>
        </authorList>
    </citation>
    <scope>NUCLEOTIDE SEQUENCE [LARGE SCALE GENOMIC DNA]</scope>
    <source>
        <strain evidence="2">Daus_M_001</strain>
        <tissue evidence="2">Leg muscle</tissue>
    </source>
</reference>
<evidence type="ECO:0000313" key="3">
    <source>
        <dbReference type="Proteomes" id="UP001159363"/>
    </source>
</evidence>
<evidence type="ECO:0000313" key="2">
    <source>
        <dbReference type="EMBL" id="KAJ8876305.1"/>
    </source>
</evidence>
<accession>A0ABQ9GW94</accession>
<feature type="domain" description="Malonyl-CoA:ACP transacylase (MAT)" evidence="1">
    <location>
        <begin position="6"/>
        <end position="104"/>
    </location>
</feature>
<dbReference type="InterPro" id="IPR001227">
    <property type="entry name" value="Ac_transferase_dom_sf"/>
</dbReference>
<dbReference type="InterPro" id="IPR016035">
    <property type="entry name" value="Acyl_Trfase/lysoPLipase"/>
</dbReference>
<protein>
    <recommendedName>
        <fullName evidence="1">Malonyl-CoA:ACP transacylase (MAT) domain-containing protein</fullName>
    </recommendedName>
</protein>
<dbReference type="InterPro" id="IPR014043">
    <property type="entry name" value="Acyl_transferase_dom"/>
</dbReference>
<dbReference type="Pfam" id="PF00698">
    <property type="entry name" value="Acyl_transf_1"/>
    <property type="match status" value="1"/>
</dbReference>
<evidence type="ECO:0000259" key="1">
    <source>
        <dbReference type="Pfam" id="PF00698"/>
    </source>
</evidence>
<proteinExistence type="predicted"/>
<dbReference type="Proteomes" id="UP001159363">
    <property type="component" value="Chromosome 7"/>
</dbReference>
<dbReference type="SUPFAM" id="SSF52151">
    <property type="entry name" value="FabD/lysophospholipase-like"/>
    <property type="match status" value="1"/>
</dbReference>
<name>A0ABQ9GW94_9NEOP</name>
<dbReference type="Gene3D" id="3.40.366.10">
    <property type="entry name" value="Malonyl-Coenzyme A Acyl Carrier Protein, domain 2"/>
    <property type="match status" value="1"/>
</dbReference>
<sequence>MVVESNRAGAVMQVIPSPKQRSSRWVSSSVPEARWDIPLAQTSSAAYHVNNLIMPVLFVQAVAHIPANAVVVELAPHSLLQTLLRRSLPQSCTLLGLLHKQRPHSLLANLGRSVSPPGSHFAQLV</sequence>
<keyword evidence="3" id="KW-1185">Reference proteome</keyword>
<dbReference type="Gene3D" id="3.30.70.3290">
    <property type="match status" value="1"/>
</dbReference>
<dbReference type="EMBL" id="JARBHB010000008">
    <property type="protein sequence ID" value="KAJ8876305.1"/>
    <property type="molecule type" value="Genomic_DNA"/>
</dbReference>
<organism evidence="2 3">
    <name type="scientific">Dryococelus australis</name>
    <dbReference type="NCBI Taxonomy" id="614101"/>
    <lineage>
        <taxon>Eukaryota</taxon>
        <taxon>Metazoa</taxon>
        <taxon>Ecdysozoa</taxon>
        <taxon>Arthropoda</taxon>
        <taxon>Hexapoda</taxon>
        <taxon>Insecta</taxon>
        <taxon>Pterygota</taxon>
        <taxon>Neoptera</taxon>
        <taxon>Polyneoptera</taxon>
        <taxon>Phasmatodea</taxon>
        <taxon>Verophasmatodea</taxon>
        <taxon>Anareolatae</taxon>
        <taxon>Phasmatidae</taxon>
        <taxon>Eurycanthinae</taxon>
        <taxon>Dryococelus</taxon>
    </lineage>
</organism>
<gene>
    <name evidence="2" type="ORF">PR048_020750</name>
</gene>
<comment type="caution">
    <text evidence="2">The sequence shown here is derived from an EMBL/GenBank/DDBJ whole genome shotgun (WGS) entry which is preliminary data.</text>
</comment>